<feature type="transmembrane region" description="Helical" evidence="9">
    <location>
        <begin position="202"/>
        <end position="226"/>
    </location>
</feature>
<evidence type="ECO:0000256" key="6">
    <source>
        <dbReference type="ARBA" id="ARBA00022989"/>
    </source>
</evidence>
<feature type="transmembrane region" description="Helical" evidence="9">
    <location>
        <begin position="329"/>
        <end position="349"/>
    </location>
</feature>
<feature type="transmembrane region" description="Helical" evidence="9">
    <location>
        <begin position="411"/>
        <end position="431"/>
    </location>
</feature>
<keyword evidence="6 9" id="KW-1133">Transmembrane helix</keyword>
<feature type="transmembrane region" description="Helical" evidence="9">
    <location>
        <begin position="162"/>
        <end position="182"/>
    </location>
</feature>
<dbReference type="InterPro" id="IPR018461">
    <property type="entry name" value="Na/H_Antiport_NhaC-like_C"/>
</dbReference>
<evidence type="ECO:0000256" key="4">
    <source>
        <dbReference type="ARBA" id="ARBA00022475"/>
    </source>
</evidence>
<evidence type="ECO:0000256" key="3">
    <source>
        <dbReference type="ARBA" id="ARBA00022449"/>
    </source>
</evidence>
<keyword evidence="3" id="KW-0050">Antiport</keyword>
<dbReference type="GO" id="GO:0005886">
    <property type="term" value="C:plasma membrane"/>
    <property type="evidence" value="ECO:0007669"/>
    <property type="project" value="UniProtKB-SubCell"/>
</dbReference>
<keyword evidence="2" id="KW-0813">Transport</keyword>
<evidence type="ECO:0000256" key="7">
    <source>
        <dbReference type="ARBA" id="ARBA00023136"/>
    </source>
</evidence>
<dbReference type="KEGG" id="lbk:LVISKB_2284"/>
<feature type="transmembrane region" description="Helical" evidence="9">
    <location>
        <begin position="21"/>
        <end position="46"/>
    </location>
</feature>
<dbReference type="GO" id="GO:0015297">
    <property type="term" value="F:antiporter activity"/>
    <property type="evidence" value="ECO:0007669"/>
    <property type="project" value="UniProtKB-KW"/>
</dbReference>
<evidence type="ECO:0000256" key="2">
    <source>
        <dbReference type="ARBA" id="ARBA00022448"/>
    </source>
</evidence>
<keyword evidence="5 9" id="KW-0812">Transmembrane</keyword>
<accession>M5AGE7</accession>
<sequence>MLVSLFGVKECTLVMEEKEKIAVHFSLGESLIIMMVMFGILGTMIIGMKMAPQVPILFVFTLLMFYGHFRGVSWDKIFDGITAGIQPGIIPILIFMMIGLLVSSWLASGTIATIMVIGFQILSVKFFLPTVFVICGLVGITVGSSFTTVSTMGIAFMGIGHILGFSDAVTAGAIVSGALLGNNLSPLSDTSNLTTGLTKVNLYQHLIAMAATIAPSGLIALVLYVIMGNTTRTANLDQIRLISNQLTQSFAVSGWSLLPIAILLLLAWWRVPAIPSLLLGSLTALLLVIVRDPSYGVTKISQLLMVGNVARTPSATVDKLMTGGGINNMLGSISLIIVALALGGLLIKFGVVHTLIDSIKPYVNRPGKLILFTELSGIGVNLMVGEQYLSIILPGTTFQSSYDRLGLDRKYLSRTLATGGADINALVPWGVSGIFFSGTLNVDALQYIPMAFYTYINPIMTILLGFTVVSWKYKRQQASPVDKTLRATDD</sequence>
<organism evidence="11 12">
    <name type="scientific">Levilactobacillus brevis KB290</name>
    <dbReference type="NCBI Taxonomy" id="1001583"/>
    <lineage>
        <taxon>Bacteria</taxon>
        <taxon>Bacillati</taxon>
        <taxon>Bacillota</taxon>
        <taxon>Bacilli</taxon>
        <taxon>Lactobacillales</taxon>
        <taxon>Lactobacillaceae</taxon>
        <taxon>Levilactobacillus</taxon>
    </lineage>
</organism>
<feature type="domain" description="Na+/H+ antiporter NhaC-like C-terminal" evidence="10">
    <location>
        <begin position="177"/>
        <end position="467"/>
    </location>
</feature>
<dbReference type="Pfam" id="PF03553">
    <property type="entry name" value="Na_H_antiporter"/>
    <property type="match status" value="1"/>
</dbReference>
<dbReference type="PATRIC" id="fig|1001583.3.peg.2267"/>
<gene>
    <name evidence="11" type="ORF">LVISKB_2284</name>
</gene>
<evidence type="ECO:0000256" key="9">
    <source>
        <dbReference type="SAM" id="Phobius"/>
    </source>
</evidence>
<feature type="transmembrane region" description="Helical" evidence="9">
    <location>
        <begin position="246"/>
        <end position="267"/>
    </location>
</feature>
<feature type="transmembrane region" description="Helical" evidence="9">
    <location>
        <begin position="451"/>
        <end position="471"/>
    </location>
</feature>
<dbReference type="PANTHER" id="PTHR33451">
    <property type="entry name" value="MALATE-2H(+)/NA(+)-LACTATE ANTIPORTER"/>
    <property type="match status" value="1"/>
</dbReference>
<feature type="transmembrane region" description="Helical" evidence="9">
    <location>
        <begin position="127"/>
        <end position="150"/>
    </location>
</feature>
<evidence type="ECO:0000256" key="1">
    <source>
        <dbReference type="ARBA" id="ARBA00004651"/>
    </source>
</evidence>
<comment type="subcellular location">
    <subcellularLocation>
        <location evidence="1">Cell membrane</location>
        <topology evidence="1">Multi-pass membrane protein</topology>
    </subcellularLocation>
</comment>
<feature type="transmembrane region" description="Helical" evidence="9">
    <location>
        <begin position="90"/>
        <end position="121"/>
    </location>
</feature>
<evidence type="ECO:0000259" key="10">
    <source>
        <dbReference type="Pfam" id="PF03553"/>
    </source>
</evidence>
<evidence type="ECO:0000313" key="12">
    <source>
        <dbReference type="Proteomes" id="UP000012042"/>
    </source>
</evidence>
<evidence type="ECO:0000256" key="8">
    <source>
        <dbReference type="ARBA" id="ARBA00038435"/>
    </source>
</evidence>
<dbReference type="InterPro" id="IPR052180">
    <property type="entry name" value="NhaC_Na-H+_Antiporter"/>
</dbReference>
<keyword evidence="4" id="KW-1003">Cell membrane</keyword>
<dbReference type="PANTHER" id="PTHR33451:SF6">
    <property type="entry name" value="NA(+)_H(+) ANTIPORTER NHAC"/>
    <property type="match status" value="1"/>
</dbReference>
<reference evidence="11 12" key="1">
    <citation type="journal article" date="2013" name="PLoS ONE">
        <title>Genomic Analysis by Deep Sequencing of the Probiotic Lactobacillus brevis KB290 Harboring Nine Plasmids Reveals Genomic Stability.</title>
        <authorList>
            <person name="Fukao M."/>
            <person name="Oshima K."/>
            <person name="Morita H."/>
            <person name="Toh H."/>
            <person name="Suda W."/>
            <person name="Kim S.W."/>
            <person name="Suzuki S."/>
            <person name="Yakabe T."/>
            <person name="Hattori M."/>
            <person name="Yajima N."/>
        </authorList>
    </citation>
    <scope>NUCLEOTIDE SEQUENCE [LARGE SCALE GENOMIC DNA]</scope>
    <source>
        <strain evidence="11 12">KB290</strain>
    </source>
</reference>
<comment type="similarity">
    <text evidence="8">Belongs to the NhaC Na(+)/H(+) (TC 2.A.35) antiporter family.</text>
</comment>
<evidence type="ECO:0000313" key="11">
    <source>
        <dbReference type="EMBL" id="BAN07919.1"/>
    </source>
</evidence>
<name>M5AGE7_LEVBR</name>
<keyword evidence="7 9" id="KW-0472">Membrane</keyword>
<proteinExistence type="inferred from homology"/>
<dbReference type="Proteomes" id="UP000012042">
    <property type="component" value="Chromosome"/>
</dbReference>
<dbReference type="HOGENOM" id="CLU_033405_1_0_9"/>
<feature type="transmembrane region" description="Helical" evidence="9">
    <location>
        <begin position="52"/>
        <end position="69"/>
    </location>
</feature>
<dbReference type="AlphaFoldDB" id="M5AGE7"/>
<evidence type="ECO:0000256" key="5">
    <source>
        <dbReference type="ARBA" id="ARBA00022692"/>
    </source>
</evidence>
<protein>
    <submittedName>
        <fullName evidence="11">Na(+)/H(+) antiporter nhaC</fullName>
    </submittedName>
</protein>
<dbReference type="EMBL" id="AP012167">
    <property type="protein sequence ID" value="BAN07919.1"/>
    <property type="molecule type" value="Genomic_DNA"/>
</dbReference>